<comment type="caution">
    <text evidence="3">The sequence shown here is derived from an EMBL/GenBank/DDBJ whole genome shotgun (WGS) entry which is preliminary data.</text>
</comment>
<proteinExistence type="predicted"/>
<keyword evidence="4" id="KW-1185">Reference proteome</keyword>
<feature type="coiled-coil region" evidence="1">
    <location>
        <begin position="209"/>
        <end position="241"/>
    </location>
</feature>
<evidence type="ECO:0000256" key="2">
    <source>
        <dbReference type="SAM" id="MobiDB-lite"/>
    </source>
</evidence>
<feature type="compositionally biased region" description="Basic and acidic residues" evidence="2">
    <location>
        <begin position="61"/>
        <end position="73"/>
    </location>
</feature>
<name>A0ABW4KRQ8_9BURK</name>
<feature type="region of interest" description="Disordered" evidence="2">
    <location>
        <begin position="19"/>
        <end position="73"/>
    </location>
</feature>
<dbReference type="Proteomes" id="UP001597304">
    <property type="component" value="Unassembled WGS sequence"/>
</dbReference>
<organism evidence="3 4">
    <name type="scientific">Ottowia flava</name>
    <dbReference type="NCBI Taxonomy" id="2675430"/>
    <lineage>
        <taxon>Bacteria</taxon>
        <taxon>Pseudomonadati</taxon>
        <taxon>Pseudomonadota</taxon>
        <taxon>Betaproteobacteria</taxon>
        <taxon>Burkholderiales</taxon>
        <taxon>Comamonadaceae</taxon>
        <taxon>Ottowia</taxon>
    </lineage>
</organism>
<feature type="compositionally biased region" description="Basic and acidic residues" evidence="2">
    <location>
        <begin position="21"/>
        <end position="33"/>
    </location>
</feature>
<evidence type="ECO:0000313" key="4">
    <source>
        <dbReference type="Proteomes" id="UP001597304"/>
    </source>
</evidence>
<sequence>MDQITQVVSWTDTLKDTAVGEQRRPWGGERIDDGLIDISGTPKAKKAPKADPARAARRKSPLTEDEKDQAKRKTELERRRLIAVYEDLRDELNMNNREIVDALRKRRYEISYANFQRHVQGNASVHAIARTVSKTQAFYDEMMNNPYMNMTTEQVIHAWFTDVGLPYHEFGVRSAALKEFAAIVDETYSTLWRWRLAEKIPTYAVNRIAKKVEKIKAGLQRAKAREEAKKAQAARTQARAST</sequence>
<evidence type="ECO:0000256" key="1">
    <source>
        <dbReference type="SAM" id="Coils"/>
    </source>
</evidence>
<dbReference type="RefSeq" id="WP_147914648.1">
    <property type="nucleotide sequence ID" value="NZ_JBHUEJ010000010.1"/>
</dbReference>
<evidence type="ECO:0008006" key="5">
    <source>
        <dbReference type="Google" id="ProtNLM"/>
    </source>
</evidence>
<reference evidence="4" key="1">
    <citation type="journal article" date="2019" name="Int. J. Syst. Evol. Microbiol.">
        <title>The Global Catalogue of Microorganisms (GCM) 10K type strain sequencing project: providing services to taxonomists for standard genome sequencing and annotation.</title>
        <authorList>
            <consortium name="The Broad Institute Genomics Platform"/>
            <consortium name="The Broad Institute Genome Sequencing Center for Infectious Disease"/>
            <person name="Wu L."/>
            <person name="Ma J."/>
        </authorList>
    </citation>
    <scope>NUCLEOTIDE SEQUENCE [LARGE SCALE GENOMIC DNA]</scope>
    <source>
        <strain evidence="4">LMG 29247</strain>
    </source>
</reference>
<dbReference type="EMBL" id="JBHUEJ010000010">
    <property type="protein sequence ID" value="MFD1709782.1"/>
    <property type="molecule type" value="Genomic_DNA"/>
</dbReference>
<keyword evidence="1" id="KW-0175">Coiled coil</keyword>
<protein>
    <recommendedName>
        <fullName evidence="5">DUF1845 domain-containing protein</fullName>
    </recommendedName>
</protein>
<gene>
    <name evidence="3" type="ORF">ACFSF0_04135</name>
</gene>
<accession>A0ABW4KRQ8</accession>
<evidence type="ECO:0000313" key="3">
    <source>
        <dbReference type="EMBL" id="MFD1709782.1"/>
    </source>
</evidence>